<keyword evidence="8" id="KW-0325">Glycoprotein</keyword>
<dbReference type="Proteomes" id="UP000234681">
    <property type="component" value="Unassembled WGS sequence"/>
</dbReference>
<dbReference type="InterPro" id="IPR000337">
    <property type="entry name" value="GPCR_3"/>
</dbReference>
<organism evidence="12 13">
    <name type="scientific">Rattus norvegicus</name>
    <name type="common">Rat</name>
    <dbReference type="NCBI Taxonomy" id="10116"/>
    <lineage>
        <taxon>Eukaryota</taxon>
        <taxon>Metazoa</taxon>
        <taxon>Chordata</taxon>
        <taxon>Craniata</taxon>
        <taxon>Vertebrata</taxon>
        <taxon>Euteleostomi</taxon>
        <taxon>Mammalia</taxon>
        <taxon>Eutheria</taxon>
        <taxon>Euarchontoglires</taxon>
        <taxon>Glires</taxon>
        <taxon>Rodentia</taxon>
        <taxon>Myomorpha</taxon>
        <taxon>Muroidea</taxon>
        <taxon>Muridae</taxon>
        <taxon>Murinae</taxon>
        <taxon>Rattus</taxon>
    </lineage>
</organism>
<keyword evidence="7" id="KW-0675">Receptor</keyword>
<evidence type="ECO:0000313" key="12">
    <source>
        <dbReference type="EMBL" id="EDL84768.1"/>
    </source>
</evidence>
<evidence type="ECO:0000256" key="2">
    <source>
        <dbReference type="ARBA" id="ARBA00022475"/>
    </source>
</evidence>
<keyword evidence="3 10" id="KW-0812">Transmembrane</keyword>
<dbReference type="InterPro" id="IPR017978">
    <property type="entry name" value="GPCR_3_C"/>
</dbReference>
<reference evidence="13" key="1">
    <citation type="submission" date="2005-06" db="EMBL/GenBank/DDBJ databases">
        <authorList>
            <person name="Mural R.J."/>
            <person name="Li P.W."/>
            <person name="Adams M.D."/>
            <person name="Amanatides P.G."/>
            <person name="Baden-Tillson H."/>
            <person name="Barnstead M."/>
            <person name="Chin S.H."/>
            <person name="Dew I."/>
            <person name="Evans C.A."/>
            <person name="Ferriera S."/>
            <person name="Flanigan M."/>
            <person name="Fosler C."/>
            <person name="Glodek A."/>
            <person name="Gu Z."/>
            <person name="Holt R.A."/>
            <person name="Jennings D."/>
            <person name="Kraft C.L."/>
            <person name="Lu F."/>
            <person name="Nguyen T."/>
            <person name="Nusskern D.R."/>
            <person name="Pfannkoch C.M."/>
            <person name="Sitter C."/>
            <person name="Sutton G.G."/>
            <person name="Venter J.C."/>
            <person name="Wang Z."/>
            <person name="Woodage T."/>
            <person name="Zheng X.H."/>
            <person name="Zhong F."/>
        </authorList>
    </citation>
    <scope>NUCLEOTIDE SEQUENCE [LARGE SCALE GENOMIC DNA]</scope>
    <source>
        <strain>BN</strain>
        <strain evidence="13">Sprague-Dawley</strain>
    </source>
</reference>
<evidence type="ECO:0000259" key="11">
    <source>
        <dbReference type="PROSITE" id="PS50259"/>
    </source>
</evidence>
<keyword evidence="6 10" id="KW-0472">Membrane</keyword>
<protein>
    <submittedName>
        <fullName evidence="12">RCG23031</fullName>
    </submittedName>
</protein>
<accession>A6KUN7</accession>
<evidence type="ECO:0000256" key="7">
    <source>
        <dbReference type="ARBA" id="ARBA00023170"/>
    </source>
</evidence>
<evidence type="ECO:0000256" key="9">
    <source>
        <dbReference type="ARBA" id="ARBA00023224"/>
    </source>
</evidence>
<dbReference type="AlphaFoldDB" id="A6KUN7"/>
<feature type="transmembrane region" description="Helical" evidence="10">
    <location>
        <begin position="229"/>
        <end position="249"/>
    </location>
</feature>
<keyword evidence="4 10" id="KW-1133">Transmembrane helix</keyword>
<evidence type="ECO:0000256" key="10">
    <source>
        <dbReference type="SAM" id="Phobius"/>
    </source>
</evidence>
<evidence type="ECO:0000256" key="8">
    <source>
        <dbReference type="ARBA" id="ARBA00023180"/>
    </source>
</evidence>
<dbReference type="PROSITE" id="PS50259">
    <property type="entry name" value="G_PROTEIN_RECEP_F3_4"/>
    <property type="match status" value="1"/>
</dbReference>
<keyword evidence="5" id="KW-0297">G-protein coupled receptor</keyword>
<evidence type="ECO:0000256" key="3">
    <source>
        <dbReference type="ARBA" id="ARBA00022692"/>
    </source>
</evidence>
<name>A6KUN7_RAT</name>
<sequence>MGTECSAFGRVVFPLYRSSAVPVGLCLEFTRQVTYSRKVCLTCGPKAQVCSRGAAHELSAAAATRKICAALSGSFRALGFQVGFGVFLWRPRCVCRVQSLLVSQACLPLCRFSSPSHGIWVQRTVYPVCFLQVPAVSQAQGSCHSWALPYGNPEALYSFLLGQGCGQGWAVLVVSSALQPQECPPDQAVRSPVIAFYCVLGYFGLLALGSFTLAFLARNLPDTFNEAKFLTFNMLVFCSMWITFLPVYHSTKGKAIVVVELFSILTSSAGLLVCIFVPKCFTIFLRPDLNFTQRFSGTHTKIENTA</sequence>
<dbReference type="EMBL" id="CH474200">
    <property type="protein sequence ID" value="EDL84768.1"/>
    <property type="molecule type" value="Genomic_DNA"/>
</dbReference>
<dbReference type="InterPro" id="IPR000068">
    <property type="entry name" value="GPCR_3_Ca_sens_rcpt-rel"/>
</dbReference>
<evidence type="ECO:0000256" key="1">
    <source>
        <dbReference type="ARBA" id="ARBA00004651"/>
    </source>
</evidence>
<evidence type="ECO:0000256" key="4">
    <source>
        <dbReference type="ARBA" id="ARBA00022989"/>
    </source>
</evidence>
<feature type="transmembrane region" description="Helical" evidence="10">
    <location>
        <begin position="255"/>
        <end position="277"/>
    </location>
</feature>
<dbReference type="Pfam" id="PF00003">
    <property type="entry name" value="7tm_3"/>
    <property type="match status" value="1"/>
</dbReference>
<comment type="subcellular location">
    <subcellularLocation>
        <location evidence="1">Cell membrane</location>
        <topology evidence="1">Multi-pass membrane protein</topology>
    </subcellularLocation>
</comment>
<dbReference type="PANTHER" id="PTHR24061">
    <property type="entry name" value="CALCIUM-SENSING RECEPTOR-RELATED"/>
    <property type="match status" value="1"/>
</dbReference>
<proteinExistence type="predicted"/>
<feature type="domain" description="G-protein coupled receptors family 3 profile" evidence="11">
    <location>
        <begin position="193"/>
        <end position="299"/>
    </location>
</feature>
<evidence type="ECO:0000256" key="5">
    <source>
        <dbReference type="ARBA" id="ARBA00023040"/>
    </source>
</evidence>
<keyword evidence="9" id="KW-0807">Transducer</keyword>
<dbReference type="PANTHER" id="PTHR24061:SF547">
    <property type="entry name" value="VOMERONASAL 2, RECEPTOR 65"/>
    <property type="match status" value="1"/>
</dbReference>
<dbReference type="GO" id="GO:0004930">
    <property type="term" value="F:G protein-coupled receptor activity"/>
    <property type="evidence" value="ECO:0007669"/>
    <property type="project" value="UniProtKB-KW"/>
</dbReference>
<dbReference type="PRINTS" id="PR00248">
    <property type="entry name" value="GPCRMGR"/>
</dbReference>
<keyword evidence="2" id="KW-1003">Cell membrane</keyword>
<dbReference type="GO" id="GO:0005886">
    <property type="term" value="C:plasma membrane"/>
    <property type="evidence" value="ECO:0007669"/>
    <property type="project" value="UniProtKB-SubCell"/>
</dbReference>
<evidence type="ECO:0000256" key="6">
    <source>
        <dbReference type="ARBA" id="ARBA00023136"/>
    </source>
</evidence>
<gene>
    <name evidence="12" type="ORF">rCG_23031</name>
</gene>
<feature type="transmembrane region" description="Helical" evidence="10">
    <location>
        <begin position="194"/>
        <end position="217"/>
    </location>
</feature>
<evidence type="ECO:0000313" key="13">
    <source>
        <dbReference type="Proteomes" id="UP000234681"/>
    </source>
</evidence>